<dbReference type="AlphaFoldDB" id="A0A4Y2HT18"/>
<evidence type="ECO:0000313" key="2">
    <source>
        <dbReference type="EMBL" id="GBM68564.1"/>
    </source>
</evidence>
<protein>
    <submittedName>
        <fullName evidence="2">Uncharacterized protein</fullName>
    </submittedName>
</protein>
<dbReference type="EMBL" id="BGPR01002149">
    <property type="protein sequence ID" value="GBM68564.1"/>
    <property type="molecule type" value="Genomic_DNA"/>
</dbReference>
<feature type="region of interest" description="Disordered" evidence="1">
    <location>
        <begin position="46"/>
        <end position="69"/>
    </location>
</feature>
<evidence type="ECO:0000313" key="3">
    <source>
        <dbReference type="Proteomes" id="UP000499080"/>
    </source>
</evidence>
<comment type="caution">
    <text evidence="2">The sequence shown here is derived from an EMBL/GenBank/DDBJ whole genome shotgun (WGS) entry which is preliminary data.</text>
</comment>
<gene>
    <name evidence="2" type="ORF">AVEN_124205_1</name>
</gene>
<accession>A0A4Y2HT18</accession>
<evidence type="ECO:0000256" key="1">
    <source>
        <dbReference type="SAM" id="MobiDB-lite"/>
    </source>
</evidence>
<organism evidence="2 3">
    <name type="scientific">Araneus ventricosus</name>
    <name type="common">Orbweaver spider</name>
    <name type="synonym">Epeira ventricosa</name>
    <dbReference type="NCBI Taxonomy" id="182803"/>
    <lineage>
        <taxon>Eukaryota</taxon>
        <taxon>Metazoa</taxon>
        <taxon>Ecdysozoa</taxon>
        <taxon>Arthropoda</taxon>
        <taxon>Chelicerata</taxon>
        <taxon>Arachnida</taxon>
        <taxon>Araneae</taxon>
        <taxon>Araneomorphae</taxon>
        <taxon>Entelegynae</taxon>
        <taxon>Araneoidea</taxon>
        <taxon>Araneidae</taxon>
        <taxon>Araneus</taxon>
    </lineage>
</organism>
<reference evidence="2 3" key="1">
    <citation type="journal article" date="2019" name="Sci. Rep.">
        <title>Orb-weaving spider Araneus ventricosus genome elucidates the spidroin gene catalogue.</title>
        <authorList>
            <person name="Kono N."/>
            <person name="Nakamura H."/>
            <person name="Ohtoshi R."/>
            <person name="Moran D.A.P."/>
            <person name="Shinohara A."/>
            <person name="Yoshida Y."/>
            <person name="Fujiwara M."/>
            <person name="Mori M."/>
            <person name="Tomita M."/>
            <person name="Arakawa K."/>
        </authorList>
    </citation>
    <scope>NUCLEOTIDE SEQUENCE [LARGE SCALE GENOMIC DNA]</scope>
</reference>
<sequence length="100" mass="11622">MRKTKLEKLFTQTEISITLHFSIKPIMKNSLGQYVLKSTWQGFNRSYEDMDRTPSSNSLKQESKKGRRHHFTSILHLSITSSRTNPEKHVCSTCCHTYSS</sequence>
<name>A0A4Y2HT18_ARAVE</name>
<keyword evidence="3" id="KW-1185">Reference proteome</keyword>
<proteinExistence type="predicted"/>
<dbReference type="Proteomes" id="UP000499080">
    <property type="component" value="Unassembled WGS sequence"/>
</dbReference>